<feature type="region of interest" description="Disordered" evidence="1">
    <location>
        <begin position="42"/>
        <end position="62"/>
    </location>
</feature>
<name>A0A7D4XHW1_9BACT</name>
<dbReference type="EMBL" id="MT520817">
    <property type="protein sequence ID" value="QKW93851.1"/>
    <property type="molecule type" value="Genomic_DNA"/>
</dbReference>
<evidence type="ECO:0000256" key="2">
    <source>
        <dbReference type="SAM" id="Phobius"/>
    </source>
</evidence>
<dbReference type="AlphaFoldDB" id="A0A7D4XHW1"/>
<feature type="transmembrane region" description="Helical" evidence="2">
    <location>
        <begin position="97"/>
        <end position="114"/>
    </location>
</feature>
<organism evidence="3">
    <name type="scientific">Vitiosangium cumulatum</name>
    <dbReference type="NCBI Taxonomy" id="1867796"/>
    <lineage>
        <taxon>Bacteria</taxon>
        <taxon>Pseudomonadati</taxon>
        <taxon>Myxococcota</taxon>
        <taxon>Myxococcia</taxon>
        <taxon>Myxococcales</taxon>
        <taxon>Cystobacterineae</taxon>
        <taxon>Archangiaceae</taxon>
        <taxon>Vitiosangium</taxon>
    </lineage>
</organism>
<sequence>MQLECEACQSPLRAEDVNFDLALAKCHACNAVHDLSARRGRGQEHAPALSPAPAEDPTPRERVPTRARVTLPAQFQMQEDEQRTVISWRTFDGGERFLLILICAIWNVPLLLLYRHLLSTDASLTFLLLPLLFVGPGLYIGYVTLASFLDRTRIEVSRDKLIIHCGPLPWSKNHNLSGAELTQLYAHAPADLTHTTGYSLLALGRHDRKIQLITGLEKDQARYLEQALERQLGIEDSAVEGEMPRRSIDED</sequence>
<protein>
    <submittedName>
        <fullName evidence="3">Uncharacterized protein</fullName>
    </submittedName>
</protein>
<feature type="transmembrane region" description="Helical" evidence="2">
    <location>
        <begin position="126"/>
        <end position="149"/>
    </location>
</feature>
<proteinExistence type="predicted"/>
<evidence type="ECO:0000256" key="1">
    <source>
        <dbReference type="SAM" id="MobiDB-lite"/>
    </source>
</evidence>
<keyword evidence="2" id="KW-0472">Membrane</keyword>
<keyword evidence="2" id="KW-0812">Transmembrane</keyword>
<evidence type="ECO:0000313" key="3">
    <source>
        <dbReference type="EMBL" id="QKW93851.1"/>
    </source>
</evidence>
<reference evidence="3" key="1">
    <citation type="journal article" date="2020" name="Molecules">
        <title>2-Hydroxysorangiadenosine: Structure and Biosynthesis of a Myxobacterial Sesquiterpene-Nucleoside.</title>
        <authorList>
            <person name="Okoth D.A."/>
            <person name="Hug J.J."/>
            <person name="Garcia R."/>
            <person name="Sproer C."/>
            <person name="Overmann J."/>
            <person name="Muller R."/>
        </authorList>
    </citation>
    <scope>NUCLEOTIDE SEQUENCE</scope>
    <source>
        <strain evidence="3">MCy10943</strain>
    </source>
</reference>
<keyword evidence="2" id="KW-1133">Transmembrane helix</keyword>
<accession>A0A7D4XHW1</accession>